<sequence>MMKPRSSYSKTAFILLFSVFLVAAVTKAKSSLPDITLEQAKEINADNTVIFLFRHGERCDRSDMPCYSDKSGITITGTEKAQQEG</sequence>
<accession>A0A6Y1L6P6</accession>
<protein>
    <submittedName>
        <fullName evidence="2">Histidine phosphatase family protein</fullName>
    </submittedName>
</protein>
<organism evidence="2">
    <name type="scientific">Salmonella enterica I</name>
    <dbReference type="NCBI Taxonomy" id="59201"/>
    <lineage>
        <taxon>Bacteria</taxon>
        <taxon>Pseudomonadati</taxon>
        <taxon>Pseudomonadota</taxon>
        <taxon>Gammaproteobacteria</taxon>
        <taxon>Enterobacterales</taxon>
        <taxon>Enterobacteriaceae</taxon>
        <taxon>Salmonella</taxon>
    </lineage>
</organism>
<evidence type="ECO:0000313" key="2">
    <source>
        <dbReference type="EMBL" id="HAB3867106.1"/>
    </source>
</evidence>
<gene>
    <name evidence="2" type="ORF">GB443_23175</name>
</gene>
<feature type="signal peptide" evidence="1">
    <location>
        <begin position="1"/>
        <end position="23"/>
    </location>
</feature>
<comment type="caution">
    <text evidence="2">The sequence shown here is derived from an EMBL/GenBank/DDBJ whole genome shotgun (WGS) entry which is preliminary data.</text>
</comment>
<keyword evidence="1" id="KW-0732">Signal</keyword>
<feature type="non-terminal residue" evidence="2">
    <location>
        <position position="85"/>
    </location>
</feature>
<dbReference type="AlphaFoldDB" id="A0A6Y1L6P6"/>
<proteinExistence type="predicted"/>
<name>A0A6Y1L6P6_SALET</name>
<dbReference type="EMBL" id="DAAGOD010000045">
    <property type="protein sequence ID" value="HAB3867106.1"/>
    <property type="molecule type" value="Genomic_DNA"/>
</dbReference>
<reference evidence="2" key="1">
    <citation type="journal article" date="2018" name="Genome Biol.">
        <title>SKESA: strategic k-mer extension for scrupulous assemblies.</title>
        <authorList>
            <person name="Souvorov A."/>
            <person name="Agarwala R."/>
            <person name="Lipman D.J."/>
        </authorList>
    </citation>
    <scope>NUCLEOTIDE SEQUENCE</scope>
    <source>
        <strain evidence="2">Salmonella enterica</strain>
    </source>
</reference>
<feature type="chain" id="PRO_5027972837" evidence="1">
    <location>
        <begin position="24"/>
        <end position="85"/>
    </location>
</feature>
<evidence type="ECO:0000256" key="1">
    <source>
        <dbReference type="SAM" id="SignalP"/>
    </source>
</evidence>
<reference evidence="2" key="2">
    <citation type="submission" date="2019-10" db="EMBL/GenBank/DDBJ databases">
        <authorList>
            <consortium name="NCBI Pathogen Detection Project"/>
        </authorList>
    </citation>
    <scope>NUCLEOTIDE SEQUENCE</scope>
    <source>
        <strain evidence="2">Salmonella enterica</strain>
    </source>
</reference>